<accession>A0A7J7JHR7</accession>
<proteinExistence type="predicted"/>
<reference evidence="1" key="1">
    <citation type="submission" date="2020-06" db="EMBL/GenBank/DDBJ databases">
        <title>Draft genome of Bugula neritina, a colonial animal packing powerful symbionts and potential medicines.</title>
        <authorList>
            <person name="Rayko M."/>
        </authorList>
    </citation>
    <scope>NUCLEOTIDE SEQUENCE [LARGE SCALE GENOMIC DNA]</scope>
    <source>
        <strain evidence="1">Kwan_BN1</strain>
    </source>
</reference>
<dbReference type="Proteomes" id="UP000593567">
    <property type="component" value="Unassembled WGS sequence"/>
</dbReference>
<protein>
    <submittedName>
        <fullName evidence="1">Uncharacterized protein</fullName>
    </submittedName>
</protein>
<dbReference type="AlphaFoldDB" id="A0A7J7JHR7"/>
<name>A0A7J7JHR7_BUGNE</name>
<comment type="caution">
    <text evidence="1">The sequence shown here is derived from an EMBL/GenBank/DDBJ whole genome shotgun (WGS) entry which is preliminary data.</text>
</comment>
<dbReference type="EMBL" id="VXIV02002429">
    <property type="protein sequence ID" value="KAF6025820.1"/>
    <property type="molecule type" value="Genomic_DNA"/>
</dbReference>
<gene>
    <name evidence="1" type="ORF">EB796_015871</name>
</gene>
<sequence length="129" mass="14409">MNRLLQTTLLSMPETRVVHKPPNIAEKEQHINLRTISNYNQRHKVTLLPELAQGLPIYVRDTKKNGPVLASVALHSYTVKIETGVIRQNRSVLVDLREEDPAVLEPNALLLVPLGAEVLGSKANKKPTH</sequence>
<evidence type="ECO:0000313" key="1">
    <source>
        <dbReference type="EMBL" id="KAF6025820.1"/>
    </source>
</evidence>
<organism evidence="1 2">
    <name type="scientific">Bugula neritina</name>
    <name type="common">Brown bryozoan</name>
    <name type="synonym">Sertularia neritina</name>
    <dbReference type="NCBI Taxonomy" id="10212"/>
    <lineage>
        <taxon>Eukaryota</taxon>
        <taxon>Metazoa</taxon>
        <taxon>Spiralia</taxon>
        <taxon>Lophotrochozoa</taxon>
        <taxon>Bryozoa</taxon>
        <taxon>Gymnolaemata</taxon>
        <taxon>Cheilostomatida</taxon>
        <taxon>Flustrina</taxon>
        <taxon>Buguloidea</taxon>
        <taxon>Bugulidae</taxon>
        <taxon>Bugula</taxon>
    </lineage>
</organism>
<evidence type="ECO:0000313" key="2">
    <source>
        <dbReference type="Proteomes" id="UP000593567"/>
    </source>
</evidence>
<keyword evidence="2" id="KW-1185">Reference proteome</keyword>